<dbReference type="Pfam" id="PF14659">
    <property type="entry name" value="Phage_int_SAM_3"/>
    <property type="match status" value="1"/>
</dbReference>
<dbReference type="Proteomes" id="UP001596548">
    <property type="component" value="Unassembled WGS sequence"/>
</dbReference>
<dbReference type="EMBL" id="JBHTBJ010000074">
    <property type="protein sequence ID" value="MFC7280049.1"/>
    <property type="molecule type" value="Genomic_DNA"/>
</dbReference>
<evidence type="ECO:0000256" key="2">
    <source>
        <dbReference type="PROSITE-ProRule" id="PRU01248"/>
    </source>
</evidence>
<dbReference type="PROSITE" id="PS51900">
    <property type="entry name" value="CB"/>
    <property type="match status" value="1"/>
</dbReference>
<organism evidence="4 5">
    <name type="scientific">Paractinoplanes rhizophilus</name>
    <dbReference type="NCBI Taxonomy" id="1416877"/>
    <lineage>
        <taxon>Bacteria</taxon>
        <taxon>Bacillati</taxon>
        <taxon>Actinomycetota</taxon>
        <taxon>Actinomycetes</taxon>
        <taxon>Micromonosporales</taxon>
        <taxon>Micromonosporaceae</taxon>
        <taxon>Paractinoplanes</taxon>
    </lineage>
</organism>
<feature type="domain" description="Core-binding (CB)" evidence="3">
    <location>
        <begin position="8"/>
        <end position="88"/>
    </location>
</feature>
<comment type="caution">
    <text evidence="4">The sequence shown here is derived from an EMBL/GenBank/DDBJ whole genome shotgun (WGS) entry which is preliminary data.</text>
</comment>
<dbReference type="InterPro" id="IPR044068">
    <property type="entry name" value="CB"/>
</dbReference>
<sequence length="91" mass="10610">MDPDAGKEKLDDYITRWIKERDLKPRTREEYERSIRLHVRPYLGNVALNQITAQHIRTWRKGRLDAGIGGSTVAKTYRILHAIFVTLSTTM</sequence>
<protein>
    <submittedName>
        <fullName evidence="4">Site-specific integrase</fullName>
    </submittedName>
</protein>
<evidence type="ECO:0000313" key="5">
    <source>
        <dbReference type="Proteomes" id="UP001596548"/>
    </source>
</evidence>
<dbReference type="RefSeq" id="WP_378977962.1">
    <property type="nucleotide sequence ID" value="NZ_JBHTBJ010000074.1"/>
</dbReference>
<dbReference type="SUPFAM" id="SSF56349">
    <property type="entry name" value="DNA breaking-rejoining enzymes"/>
    <property type="match status" value="1"/>
</dbReference>
<gene>
    <name evidence="4" type="ORF">ACFQS1_39340</name>
</gene>
<reference evidence="5" key="1">
    <citation type="journal article" date="2019" name="Int. J. Syst. Evol. Microbiol.">
        <title>The Global Catalogue of Microorganisms (GCM) 10K type strain sequencing project: providing services to taxonomists for standard genome sequencing and annotation.</title>
        <authorList>
            <consortium name="The Broad Institute Genomics Platform"/>
            <consortium name="The Broad Institute Genome Sequencing Center for Infectious Disease"/>
            <person name="Wu L."/>
            <person name="Ma J."/>
        </authorList>
    </citation>
    <scope>NUCLEOTIDE SEQUENCE [LARGE SCALE GENOMIC DNA]</scope>
    <source>
        <strain evidence="5">XZYJT-10</strain>
    </source>
</reference>
<proteinExistence type="predicted"/>
<evidence type="ECO:0000313" key="4">
    <source>
        <dbReference type="EMBL" id="MFC7280049.1"/>
    </source>
</evidence>
<keyword evidence="1 2" id="KW-0238">DNA-binding</keyword>
<dbReference type="InterPro" id="IPR011010">
    <property type="entry name" value="DNA_brk_join_enz"/>
</dbReference>
<name>A0ABW2I5C2_9ACTN</name>
<dbReference type="InterPro" id="IPR004107">
    <property type="entry name" value="Integrase_SAM-like_N"/>
</dbReference>
<keyword evidence="5" id="KW-1185">Reference proteome</keyword>
<dbReference type="Gene3D" id="1.10.150.130">
    <property type="match status" value="1"/>
</dbReference>
<evidence type="ECO:0000259" key="3">
    <source>
        <dbReference type="PROSITE" id="PS51900"/>
    </source>
</evidence>
<accession>A0ABW2I5C2</accession>
<dbReference type="InterPro" id="IPR010998">
    <property type="entry name" value="Integrase_recombinase_N"/>
</dbReference>
<evidence type="ECO:0000256" key="1">
    <source>
        <dbReference type="ARBA" id="ARBA00023125"/>
    </source>
</evidence>